<proteinExistence type="predicted"/>
<feature type="transmembrane region" description="Helical" evidence="6">
    <location>
        <begin position="178"/>
        <end position="201"/>
    </location>
</feature>
<reference evidence="7 8" key="1">
    <citation type="submission" date="2019-05" db="EMBL/GenBank/DDBJ databases">
        <title>Nakamurella sp. N5BH11, whole genome shotgun sequence.</title>
        <authorList>
            <person name="Tuo L."/>
        </authorList>
    </citation>
    <scope>NUCLEOTIDE SEQUENCE [LARGE SCALE GENOMIC DNA]</scope>
    <source>
        <strain evidence="7 8">N5BH11</strain>
    </source>
</reference>
<comment type="subcellular location">
    <subcellularLocation>
        <location evidence="1">Cell membrane</location>
        <topology evidence="1">Multi-pass membrane protein</topology>
    </subcellularLocation>
</comment>
<feature type="transmembrane region" description="Helical" evidence="6">
    <location>
        <begin position="141"/>
        <end position="158"/>
    </location>
</feature>
<evidence type="ECO:0000256" key="3">
    <source>
        <dbReference type="ARBA" id="ARBA00022692"/>
    </source>
</evidence>
<feature type="transmembrane region" description="Helical" evidence="6">
    <location>
        <begin position="111"/>
        <end position="134"/>
    </location>
</feature>
<gene>
    <name evidence="7" type="ORF">FDO65_12605</name>
</gene>
<accession>A0A4U6QEI8</accession>
<evidence type="ECO:0000313" key="7">
    <source>
        <dbReference type="EMBL" id="TKV58406.1"/>
    </source>
</evidence>
<dbReference type="EMBL" id="SZZH01000003">
    <property type="protein sequence ID" value="TKV58406.1"/>
    <property type="molecule type" value="Genomic_DNA"/>
</dbReference>
<dbReference type="PANTHER" id="PTHR32196:SF72">
    <property type="entry name" value="RIBOSE IMPORT PERMEASE PROTEIN RBSC"/>
    <property type="match status" value="1"/>
</dbReference>
<name>A0A4U6QEI8_9ACTN</name>
<feature type="transmembrane region" description="Helical" evidence="6">
    <location>
        <begin position="59"/>
        <end position="80"/>
    </location>
</feature>
<dbReference type="PANTHER" id="PTHR32196">
    <property type="entry name" value="ABC TRANSPORTER PERMEASE PROTEIN YPHD-RELATED-RELATED"/>
    <property type="match status" value="1"/>
</dbReference>
<sequence>MSETVQTVAESKSANRQAARPRGIVTRYGERYALLIAWLLVAVLVAVAIPGIFLRTDTLQTIFGTQSVLLVLALGLLFPLLTGLFDLSIASVLTLSAMTVALLNAQHGVPLPLAVLAGLGVGLVVGAINALLIVVFDLDSFIVTLGTSTLLLGVVQLVSQGQTVSGVDPTLTRFVTSIRVAFISLSFWGALLLCVVVWVLLTRTPLGRRLLVVGRNPEVARLSGLNTRRLRAGALIACSLLASLAGAVSVGTQGGADPTSGAAFLLPAFAAVYLGATAVTPGRFNVWGTFTAVYFLVTGITGLQLLGVPNFVQQLFYGGALVIAVGLSRLARRRSVRPTS</sequence>
<dbReference type="CDD" id="cd06579">
    <property type="entry name" value="TM_PBP1_transp_AraH_like"/>
    <property type="match status" value="1"/>
</dbReference>
<feature type="transmembrane region" description="Helical" evidence="6">
    <location>
        <begin position="311"/>
        <end position="331"/>
    </location>
</feature>
<keyword evidence="2" id="KW-1003">Cell membrane</keyword>
<feature type="transmembrane region" description="Helical" evidence="6">
    <location>
        <begin position="230"/>
        <end position="250"/>
    </location>
</feature>
<dbReference type="Proteomes" id="UP000306985">
    <property type="component" value="Unassembled WGS sequence"/>
</dbReference>
<dbReference type="AlphaFoldDB" id="A0A4U6QEI8"/>
<keyword evidence="4 6" id="KW-1133">Transmembrane helix</keyword>
<evidence type="ECO:0000256" key="5">
    <source>
        <dbReference type="ARBA" id="ARBA00023136"/>
    </source>
</evidence>
<keyword evidence="8" id="KW-1185">Reference proteome</keyword>
<feature type="transmembrane region" description="Helical" evidence="6">
    <location>
        <begin position="32"/>
        <end position="53"/>
    </location>
</feature>
<evidence type="ECO:0000313" key="8">
    <source>
        <dbReference type="Proteomes" id="UP000306985"/>
    </source>
</evidence>
<protein>
    <submittedName>
        <fullName evidence="7">ABC transporter permease</fullName>
    </submittedName>
</protein>
<keyword evidence="3 6" id="KW-0812">Transmembrane</keyword>
<evidence type="ECO:0000256" key="4">
    <source>
        <dbReference type="ARBA" id="ARBA00022989"/>
    </source>
</evidence>
<feature type="transmembrane region" description="Helical" evidence="6">
    <location>
        <begin position="87"/>
        <end position="105"/>
    </location>
</feature>
<evidence type="ECO:0000256" key="6">
    <source>
        <dbReference type="SAM" id="Phobius"/>
    </source>
</evidence>
<dbReference type="Pfam" id="PF02653">
    <property type="entry name" value="BPD_transp_2"/>
    <property type="match status" value="1"/>
</dbReference>
<dbReference type="OrthoDB" id="3676653at2"/>
<organism evidence="7 8">
    <name type="scientific">Nakamurella flava</name>
    <dbReference type="NCBI Taxonomy" id="2576308"/>
    <lineage>
        <taxon>Bacteria</taxon>
        <taxon>Bacillati</taxon>
        <taxon>Actinomycetota</taxon>
        <taxon>Actinomycetes</taxon>
        <taxon>Nakamurellales</taxon>
        <taxon>Nakamurellaceae</taxon>
        <taxon>Nakamurella</taxon>
    </lineage>
</organism>
<evidence type="ECO:0000256" key="2">
    <source>
        <dbReference type="ARBA" id="ARBA00022475"/>
    </source>
</evidence>
<dbReference type="InterPro" id="IPR001851">
    <property type="entry name" value="ABC_transp_permease"/>
</dbReference>
<feature type="transmembrane region" description="Helical" evidence="6">
    <location>
        <begin position="286"/>
        <end position="305"/>
    </location>
</feature>
<feature type="transmembrane region" description="Helical" evidence="6">
    <location>
        <begin position="262"/>
        <end position="279"/>
    </location>
</feature>
<evidence type="ECO:0000256" key="1">
    <source>
        <dbReference type="ARBA" id="ARBA00004651"/>
    </source>
</evidence>
<comment type="caution">
    <text evidence="7">The sequence shown here is derived from an EMBL/GenBank/DDBJ whole genome shotgun (WGS) entry which is preliminary data.</text>
</comment>
<keyword evidence="5 6" id="KW-0472">Membrane</keyword>
<dbReference type="GO" id="GO:0005886">
    <property type="term" value="C:plasma membrane"/>
    <property type="evidence" value="ECO:0007669"/>
    <property type="project" value="UniProtKB-SubCell"/>
</dbReference>
<dbReference type="GO" id="GO:0022857">
    <property type="term" value="F:transmembrane transporter activity"/>
    <property type="evidence" value="ECO:0007669"/>
    <property type="project" value="InterPro"/>
</dbReference>